<comment type="caution">
    <text evidence="1">The sequence shown here is derived from an EMBL/GenBank/DDBJ whole genome shotgun (WGS) entry which is preliminary data.</text>
</comment>
<reference evidence="1 2" key="1">
    <citation type="submission" date="2019-11" db="EMBL/GenBank/DDBJ databases">
        <title>Whole-genome sequence of Rhodoplanes serenus DSM 18633, type strain.</title>
        <authorList>
            <person name="Kyndt J.A."/>
            <person name="Meyer T.E."/>
        </authorList>
    </citation>
    <scope>NUCLEOTIDE SEQUENCE [LARGE SCALE GENOMIC DNA]</scope>
    <source>
        <strain evidence="1 2">DSM 18633</strain>
    </source>
</reference>
<evidence type="ECO:0000313" key="2">
    <source>
        <dbReference type="Proteomes" id="UP000438991"/>
    </source>
</evidence>
<protein>
    <submittedName>
        <fullName evidence="1">5-methylcytosine-specific restriction endonuclease system specificity protein McrC</fullName>
        <ecNumber evidence="1">3.1.21.-</ecNumber>
    </submittedName>
</protein>
<keyword evidence="1" id="KW-0540">Nuclease</keyword>
<dbReference type="EMBL" id="WNKV01000016">
    <property type="protein sequence ID" value="MTW18371.1"/>
    <property type="molecule type" value="Genomic_DNA"/>
</dbReference>
<dbReference type="RefSeq" id="WP_155480827.1">
    <property type="nucleotide sequence ID" value="NZ_WNKV01000016.1"/>
</dbReference>
<dbReference type="InterPro" id="IPR014407">
    <property type="entry name" value="McrC_bac"/>
</dbReference>
<dbReference type="EC" id="3.1.21.-" evidence="1"/>
<dbReference type="GO" id="GO:0009307">
    <property type="term" value="P:DNA restriction-modification system"/>
    <property type="evidence" value="ECO:0007669"/>
    <property type="project" value="InterPro"/>
</dbReference>
<gene>
    <name evidence="1" type="primary">mcrC</name>
    <name evidence="1" type="ORF">GJ689_19395</name>
</gene>
<dbReference type="InterPro" id="IPR019292">
    <property type="entry name" value="McrC"/>
</dbReference>
<dbReference type="PIRSF" id="PIRSF003109">
    <property type="entry name" value="McrC"/>
    <property type="match status" value="1"/>
</dbReference>
<dbReference type="GO" id="GO:0016787">
    <property type="term" value="F:hydrolase activity"/>
    <property type="evidence" value="ECO:0007669"/>
    <property type="project" value="UniProtKB-KW"/>
</dbReference>
<dbReference type="Pfam" id="PF10117">
    <property type="entry name" value="McrBC"/>
    <property type="match status" value="2"/>
</dbReference>
<evidence type="ECO:0000313" key="1">
    <source>
        <dbReference type="EMBL" id="MTW18371.1"/>
    </source>
</evidence>
<organism evidence="1 2">
    <name type="scientific">Rhodoplanes serenus</name>
    <dbReference type="NCBI Taxonomy" id="200615"/>
    <lineage>
        <taxon>Bacteria</taxon>
        <taxon>Pseudomonadati</taxon>
        <taxon>Pseudomonadota</taxon>
        <taxon>Alphaproteobacteria</taxon>
        <taxon>Hyphomicrobiales</taxon>
        <taxon>Nitrobacteraceae</taxon>
        <taxon>Rhodoplanes</taxon>
    </lineage>
</organism>
<sequence length="375" mass="41836">MGETIVSSGQVVAGGLGVVGRIPIRNLWLLMLYGSDLFRVLGDTKVTLEEMPDDIPDLVAEILAHAVEVRQRRHLSLGYQRRHAVLCRVRGRIDALTTERRRLLSRGLISCRFEELSVDTPRNRFVRAALESVSRLVLRQDLAHRCRLLANFMRSMGVSGDAPTIRQMSLDCFGRHDADDRLMVAAAKLVTDLALPTEAAGANSFAMPDRDEVWARRLFERAIGGFYEVVLTPAGWEVRRGRTLEWQTDHATSGIGAILPQMRTDIVLTHRPSGRRIVIDTKFNSILTNGWYKQETLRSAYVYQMYAYLRSQGGRGDALADSASGLLLHPAVDQMMDEAVSIQGHVVRFATVDLAATASEIRDRLLCVIRLNATA</sequence>
<name>A0A9X4XTA4_9BRAD</name>
<keyword evidence="1" id="KW-0255">Endonuclease</keyword>
<keyword evidence="1" id="KW-0378">Hydrolase</keyword>
<dbReference type="PANTHER" id="PTHR38733:SF1">
    <property type="entry name" value="TYPE IV METHYL-DIRECTED RESTRICTION ENZYME ECOKMCRBC"/>
    <property type="match status" value="1"/>
</dbReference>
<dbReference type="NCBIfam" id="NF007277">
    <property type="entry name" value="PRK09736.1"/>
    <property type="match status" value="1"/>
</dbReference>
<accession>A0A9X4XTA4</accession>
<dbReference type="Proteomes" id="UP000438991">
    <property type="component" value="Unassembled WGS sequence"/>
</dbReference>
<proteinExistence type="predicted"/>
<dbReference type="PANTHER" id="PTHR38733">
    <property type="entry name" value="PROTEIN MCRC"/>
    <property type="match status" value="1"/>
</dbReference>
<dbReference type="AlphaFoldDB" id="A0A9X4XTA4"/>
<dbReference type="GO" id="GO:0004519">
    <property type="term" value="F:endonuclease activity"/>
    <property type="evidence" value="ECO:0007669"/>
    <property type="project" value="UniProtKB-KW"/>
</dbReference>